<evidence type="ECO:0000256" key="2">
    <source>
        <dbReference type="ARBA" id="ARBA00022737"/>
    </source>
</evidence>
<feature type="repeat" description="PPR" evidence="3">
    <location>
        <begin position="319"/>
        <end position="354"/>
    </location>
</feature>
<reference evidence="6" key="1">
    <citation type="journal article" date="2019" name="Nat. Commun.">
        <title>Genome-wide association mapping of date palm fruit traits.</title>
        <authorList>
            <person name="Hazzouri K.M."/>
            <person name="Gros-Balthazard M."/>
            <person name="Flowers J.M."/>
            <person name="Copetti D."/>
            <person name="Lemansour A."/>
            <person name="Lebrun M."/>
            <person name="Masmoudi K."/>
            <person name="Ferrand S."/>
            <person name="Dhar M.I."/>
            <person name="Fresquez Z.A."/>
            <person name="Rosas U."/>
            <person name="Zhang J."/>
            <person name="Talag J."/>
            <person name="Lee S."/>
            <person name="Kudrna D."/>
            <person name="Powell R.F."/>
            <person name="Leitch I.J."/>
            <person name="Krueger R.R."/>
            <person name="Wing R.A."/>
            <person name="Amiri K.M.A."/>
            <person name="Purugganan M.D."/>
        </authorList>
    </citation>
    <scope>NUCLEOTIDE SEQUENCE [LARGE SCALE GENOMIC DNA]</scope>
    <source>
        <strain evidence="6">cv. Khalas</strain>
    </source>
</reference>
<evidence type="ECO:0000256" key="3">
    <source>
        <dbReference type="PROSITE-ProRule" id="PRU00708"/>
    </source>
</evidence>
<evidence type="ECO:0000256" key="1">
    <source>
        <dbReference type="ARBA" id="ARBA00006643"/>
    </source>
</evidence>
<feature type="repeat" description="PPR" evidence="3">
    <location>
        <begin position="283"/>
        <end position="318"/>
    </location>
</feature>
<dbReference type="InterPro" id="IPR046960">
    <property type="entry name" value="PPR_At4g14850-like_plant"/>
</dbReference>
<dbReference type="FunFam" id="1.25.40.10:FF:000690">
    <property type="entry name" value="Pentatricopeptide repeat-containing protein"/>
    <property type="match status" value="1"/>
</dbReference>
<dbReference type="Pfam" id="PF13041">
    <property type="entry name" value="PPR_2"/>
    <property type="match status" value="1"/>
</dbReference>
<feature type="domain" description="DYW" evidence="5">
    <location>
        <begin position="499"/>
        <end position="593"/>
    </location>
</feature>
<dbReference type="NCBIfam" id="TIGR00756">
    <property type="entry name" value="PPR"/>
    <property type="match status" value="3"/>
</dbReference>
<dbReference type="InterPro" id="IPR032867">
    <property type="entry name" value="DYW_dom"/>
</dbReference>
<feature type="region of interest" description="Disordered" evidence="4">
    <location>
        <begin position="1"/>
        <end position="25"/>
    </location>
</feature>
<dbReference type="Pfam" id="PF20431">
    <property type="entry name" value="E_motif"/>
    <property type="match status" value="1"/>
</dbReference>
<keyword evidence="6" id="KW-1185">Reference proteome</keyword>
<protein>
    <submittedName>
        <fullName evidence="7">Pentatricopeptide repeat-containing protein At4g21065-like</fullName>
    </submittedName>
</protein>
<dbReference type="Gene3D" id="1.25.40.10">
    <property type="entry name" value="Tetratricopeptide repeat domain"/>
    <property type="match status" value="2"/>
</dbReference>
<dbReference type="RefSeq" id="XP_038980953.1">
    <property type="nucleotide sequence ID" value="XM_039125025.1"/>
</dbReference>
<evidence type="ECO:0000256" key="4">
    <source>
        <dbReference type="SAM" id="MobiDB-lite"/>
    </source>
</evidence>
<keyword evidence="2" id="KW-0677">Repeat</keyword>
<gene>
    <name evidence="7" type="primary">LOC120110312</name>
</gene>
<name>A0A8B9AAL2_PHODC</name>
<dbReference type="Pfam" id="PF01535">
    <property type="entry name" value="PPR"/>
    <property type="match status" value="4"/>
</dbReference>
<dbReference type="GeneID" id="120110312"/>
<accession>A0A8B9AAL2</accession>
<proteinExistence type="inferred from homology"/>
<dbReference type="OrthoDB" id="185373at2759"/>
<feature type="repeat" description="PPR" evidence="3">
    <location>
        <begin position="182"/>
        <end position="216"/>
    </location>
</feature>
<dbReference type="PANTHER" id="PTHR47926">
    <property type="entry name" value="PENTATRICOPEPTIDE REPEAT-CONTAINING PROTEIN"/>
    <property type="match status" value="1"/>
</dbReference>
<dbReference type="Proteomes" id="UP000228380">
    <property type="component" value="Chromosome 3"/>
</dbReference>
<feature type="compositionally biased region" description="Low complexity" evidence="4">
    <location>
        <begin position="1"/>
        <end position="10"/>
    </location>
</feature>
<dbReference type="GO" id="GO:0003729">
    <property type="term" value="F:mRNA binding"/>
    <property type="evidence" value="ECO:0007669"/>
    <property type="project" value="UniProtKB-ARBA"/>
</dbReference>
<evidence type="ECO:0000259" key="5">
    <source>
        <dbReference type="Pfam" id="PF14432"/>
    </source>
</evidence>
<organism evidence="6 7">
    <name type="scientific">Phoenix dactylifera</name>
    <name type="common">Date palm</name>
    <dbReference type="NCBI Taxonomy" id="42345"/>
    <lineage>
        <taxon>Eukaryota</taxon>
        <taxon>Viridiplantae</taxon>
        <taxon>Streptophyta</taxon>
        <taxon>Embryophyta</taxon>
        <taxon>Tracheophyta</taxon>
        <taxon>Spermatophyta</taxon>
        <taxon>Magnoliopsida</taxon>
        <taxon>Liliopsida</taxon>
        <taxon>Arecaceae</taxon>
        <taxon>Coryphoideae</taxon>
        <taxon>Phoeniceae</taxon>
        <taxon>Phoenix</taxon>
    </lineage>
</organism>
<dbReference type="AlphaFoldDB" id="A0A8B9AAL2"/>
<dbReference type="PROSITE" id="PS51375">
    <property type="entry name" value="PPR"/>
    <property type="match status" value="3"/>
</dbReference>
<sequence length="593" mass="65839">MTSASLSSSPLPQPRPYSSDSLDGPTTLSEIKQLQAVLIKAGLAHTRPAQNRLVALCSAARPPDPALDHALLLFSRSRKPTPFMRNTIVQSLANTSAPHRALRFYSAAHRAAIPPNHHTFPALLKACSHLRALSEGNQIHAQALKSGLGCDILVRNALIHLYCSCAALDHAQRVFDKTLERDVVTWNTMINGYVQNGLACEALDLFRDLQLAGVRPDEISMVGVLSACAVAGALELGKWAHAYIEKHQMDGRISVKTALIDMYSKCGFIDRALEVFESTPVRNLVLWTAMINGLAINGSGHRAVEFFDRMVNDDGIKPDGIVFVSVLSACSHGGLVNEGTRLFDELMTRYNLVPQMELFGCMVDLLGRAGRLDEALELIRRMPLEPGVILWRTLLGACRAHRNVEIGELAMKEIQRREPGHHGDHVLLSNIYASVGRWEDVAYVRRAMKRMGISKEPGCSIIEVDGRIYSFVVEDASHRYSEEVRAALERMTRRLREAGHVPDTREVVARVEGGEEEREEKLVHHSEKVAVAFGLIRTVPGTTLRVVKNLRVCVDCHAAMKLISEIYGREIVLRDRNRFHHFKSGSCSCGDHW</sequence>
<dbReference type="PANTHER" id="PTHR47926:SF436">
    <property type="entry name" value="PENTATRICOPEPTIDE REPEAT-CONTAINING PROTEIN ELI1, CHLOROPLASTIC-LIKE ISOFORM X2"/>
    <property type="match status" value="1"/>
</dbReference>
<dbReference type="InterPro" id="IPR011990">
    <property type="entry name" value="TPR-like_helical_dom_sf"/>
</dbReference>
<dbReference type="GO" id="GO:0008270">
    <property type="term" value="F:zinc ion binding"/>
    <property type="evidence" value="ECO:0007669"/>
    <property type="project" value="InterPro"/>
</dbReference>
<dbReference type="FunFam" id="1.25.40.10:FF:000427">
    <property type="entry name" value="Pentatricopeptide repeat-containing protein chloroplastic"/>
    <property type="match status" value="1"/>
</dbReference>
<evidence type="ECO:0000313" key="6">
    <source>
        <dbReference type="Proteomes" id="UP000228380"/>
    </source>
</evidence>
<dbReference type="InterPro" id="IPR002885">
    <property type="entry name" value="PPR_rpt"/>
</dbReference>
<evidence type="ECO:0000313" key="7">
    <source>
        <dbReference type="RefSeq" id="XP_038980953.1"/>
    </source>
</evidence>
<dbReference type="Pfam" id="PF14432">
    <property type="entry name" value="DYW_deaminase"/>
    <property type="match status" value="1"/>
</dbReference>
<reference evidence="7" key="2">
    <citation type="submission" date="2025-08" db="UniProtKB">
        <authorList>
            <consortium name="RefSeq"/>
        </authorList>
    </citation>
    <scope>IDENTIFICATION</scope>
    <source>
        <tissue evidence="7">Young leaves</tissue>
    </source>
</reference>
<comment type="similarity">
    <text evidence="1">Belongs to the PPR family. PCMP-H subfamily.</text>
</comment>
<dbReference type="KEGG" id="pda:120110312"/>
<dbReference type="InterPro" id="IPR046848">
    <property type="entry name" value="E_motif"/>
</dbReference>
<dbReference type="GO" id="GO:0009451">
    <property type="term" value="P:RNA modification"/>
    <property type="evidence" value="ECO:0007669"/>
    <property type="project" value="InterPro"/>
</dbReference>